<evidence type="ECO:0000313" key="2">
    <source>
        <dbReference type="WBParaSite" id="Hba_03518"/>
    </source>
</evidence>
<name>A0A1I7WF25_HETBA</name>
<accession>A0A1I7WF25</accession>
<protein>
    <submittedName>
        <fullName evidence="2">Uncharacterized protein</fullName>
    </submittedName>
</protein>
<proteinExistence type="predicted"/>
<organism evidence="1 2">
    <name type="scientific">Heterorhabditis bacteriophora</name>
    <name type="common">Entomopathogenic nematode worm</name>
    <dbReference type="NCBI Taxonomy" id="37862"/>
    <lineage>
        <taxon>Eukaryota</taxon>
        <taxon>Metazoa</taxon>
        <taxon>Ecdysozoa</taxon>
        <taxon>Nematoda</taxon>
        <taxon>Chromadorea</taxon>
        <taxon>Rhabditida</taxon>
        <taxon>Rhabditina</taxon>
        <taxon>Rhabditomorpha</taxon>
        <taxon>Strongyloidea</taxon>
        <taxon>Heterorhabditidae</taxon>
        <taxon>Heterorhabditis</taxon>
    </lineage>
</organism>
<keyword evidence="1" id="KW-1185">Reference proteome</keyword>
<dbReference type="WBParaSite" id="Hba_03518">
    <property type="protein sequence ID" value="Hba_03518"/>
    <property type="gene ID" value="Hba_03518"/>
</dbReference>
<dbReference type="Proteomes" id="UP000095283">
    <property type="component" value="Unplaced"/>
</dbReference>
<evidence type="ECO:0000313" key="1">
    <source>
        <dbReference type="Proteomes" id="UP000095283"/>
    </source>
</evidence>
<reference evidence="2" key="1">
    <citation type="submission" date="2016-11" db="UniProtKB">
        <authorList>
            <consortium name="WormBaseParasite"/>
        </authorList>
    </citation>
    <scope>IDENTIFICATION</scope>
</reference>
<dbReference type="AlphaFoldDB" id="A0A1I7WF25"/>
<sequence>MGVHKAVEAKHRLESELAPRLASGRVRCLYDNLTNPENYCFIISCHLRLVSCYGNVVIKLVVVNSVELSVHVLRWFKRVVILLKCAYFFRCTPNLINGYLIFTSFAHISTTI</sequence>